<evidence type="ECO:0000259" key="12">
    <source>
        <dbReference type="PROSITE" id="PS50280"/>
    </source>
</evidence>
<dbReference type="SMART" id="SM00317">
    <property type="entry name" value="SET"/>
    <property type="match status" value="1"/>
</dbReference>
<evidence type="ECO:0000256" key="2">
    <source>
        <dbReference type="ARBA" id="ARBA00012182"/>
    </source>
</evidence>
<keyword evidence="4" id="KW-0808">Transferase</keyword>
<dbReference type="STRING" id="5722.A2EBF3"/>
<dbReference type="InterPro" id="IPR001214">
    <property type="entry name" value="SET_dom"/>
</dbReference>
<name>A2EBF3_TRIV3</name>
<reference evidence="14" key="2">
    <citation type="journal article" date="2007" name="Science">
        <title>Draft genome sequence of the sexually transmitted pathogen Trichomonas vaginalis.</title>
        <authorList>
            <person name="Carlton J.M."/>
            <person name="Hirt R.P."/>
            <person name="Silva J.C."/>
            <person name="Delcher A.L."/>
            <person name="Schatz M."/>
            <person name="Zhao Q."/>
            <person name="Wortman J.R."/>
            <person name="Bidwell S.L."/>
            <person name="Alsmark U.C.M."/>
            <person name="Besteiro S."/>
            <person name="Sicheritz-Ponten T."/>
            <person name="Noel C.J."/>
            <person name="Dacks J.B."/>
            <person name="Foster P.G."/>
            <person name="Simillion C."/>
            <person name="Van de Peer Y."/>
            <person name="Miranda-Saavedra D."/>
            <person name="Barton G.J."/>
            <person name="Westrop G.D."/>
            <person name="Mueller S."/>
            <person name="Dessi D."/>
            <person name="Fiori P.L."/>
            <person name="Ren Q."/>
            <person name="Paulsen I."/>
            <person name="Zhang H."/>
            <person name="Bastida-Corcuera F.D."/>
            <person name="Simoes-Barbosa A."/>
            <person name="Brown M.T."/>
            <person name="Hayes R.D."/>
            <person name="Mukherjee M."/>
            <person name="Okumura C.Y."/>
            <person name="Schneider R."/>
            <person name="Smith A.J."/>
            <person name="Vanacova S."/>
            <person name="Villalvazo M."/>
            <person name="Haas B.J."/>
            <person name="Pertea M."/>
            <person name="Feldblyum T.V."/>
            <person name="Utterback T.R."/>
            <person name="Shu C.L."/>
            <person name="Osoegawa K."/>
            <person name="de Jong P.J."/>
            <person name="Hrdy I."/>
            <person name="Horvathova L."/>
            <person name="Zubacova Z."/>
            <person name="Dolezal P."/>
            <person name="Malik S.B."/>
            <person name="Logsdon J.M. Jr."/>
            <person name="Henze K."/>
            <person name="Gupta A."/>
            <person name="Wang C.C."/>
            <person name="Dunne R.L."/>
            <person name="Upcroft J.A."/>
            <person name="Upcroft P."/>
            <person name="White O."/>
            <person name="Salzberg S.L."/>
            <person name="Tang P."/>
            <person name="Chiu C.-H."/>
            <person name="Lee Y.-S."/>
            <person name="Embley T.M."/>
            <person name="Coombs G.H."/>
            <person name="Mottram J.C."/>
            <person name="Tachezy J."/>
            <person name="Fraser-Liggett C.M."/>
            <person name="Johnson P.J."/>
        </authorList>
    </citation>
    <scope>NUCLEOTIDE SEQUENCE [LARGE SCALE GENOMIC DNA]</scope>
    <source>
        <strain evidence="14">G3</strain>
    </source>
</reference>
<evidence type="ECO:0000256" key="8">
    <source>
        <dbReference type="ARBA" id="ARBA00047571"/>
    </source>
</evidence>
<dbReference type="RefSeq" id="XP_001322206.1">
    <property type="nucleotide sequence ID" value="XM_001322171.1"/>
</dbReference>
<dbReference type="KEGG" id="tva:4767914"/>
<dbReference type="InterPro" id="IPR044570">
    <property type="entry name" value="Set1-like"/>
</dbReference>
<keyword evidence="15" id="KW-1185">Reference proteome</keyword>
<dbReference type="SUPFAM" id="SSF82199">
    <property type="entry name" value="SET domain"/>
    <property type="match status" value="1"/>
</dbReference>
<evidence type="ECO:0000256" key="6">
    <source>
        <dbReference type="ARBA" id="ARBA00022853"/>
    </source>
</evidence>
<dbReference type="Gene3D" id="2.170.270.10">
    <property type="entry name" value="SET domain"/>
    <property type="match status" value="1"/>
</dbReference>
<feature type="region of interest" description="Disordered" evidence="11">
    <location>
        <begin position="22"/>
        <end position="63"/>
    </location>
</feature>
<evidence type="ECO:0000256" key="1">
    <source>
        <dbReference type="ARBA" id="ARBA00004123"/>
    </source>
</evidence>
<dbReference type="EMBL" id="DS113346">
    <property type="protein sequence ID" value="EAY09983.1"/>
    <property type="molecule type" value="Genomic_DNA"/>
</dbReference>
<dbReference type="InterPro" id="IPR046341">
    <property type="entry name" value="SET_dom_sf"/>
</dbReference>
<dbReference type="PROSITE" id="PS50280">
    <property type="entry name" value="SET"/>
    <property type="match status" value="1"/>
</dbReference>
<accession>A2EBF3</accession>
<evidence type="ECO:0000256" key="10">
    <source>
        <dbReference type="ARBA" id="ARBA00049129"/>
    </source>
</evidence>
<dbReference type="InParanoid" id="A2EBF3"/>
<feature type="domain" description="Post-SET" evidence="13">
    <location>
        <begin position="290"/>
        <end position="306"/>
    </location>
</feature>
<dbReference type="Proteomes" id="UP000001542">
    <property type="component" value="Unassembled WGS sequence"/>
</dbReference>
<dbReference type="InterPro" id="IPR003616">
    <property type="entry name" value="Post-SET_dom"/>
</dbReference>
<evidence type="ECO:0000313" key="15">
    <source>
        <dbReference type="Proteomes" id="UP000001542"/>
    </source>
</evidence>
<sequence length="351" mass="40268">MKTRRQRQIEELNRYQQINLAKNQQDSAEQSQINLRSSKKCLSTDSNHSTDDESSPSMLSDSQEKYNITIKTQQTPKPKENLRKRRAVLRSDPKLCSRMKPIKLLDKSKRKEFIQKSSKVVQESLAANMMKSENHQLRVGFSQMMKGPNDIIDTWSDLSSTMIDTLMFEKSEIEGWGVRSTCSIDKNQIVAEYVGEIIRPVVADKRQVYNEKHGNHGTYIFKLDSQNYLDATQRGGIARFINHSCDPNCRSELVTMSNGRKAVVIISNQYIPPNTEITYDYKLPYESPDKAIKCLCGSDKCRHYLNWGDNLASEVLPLKNIPEKILITLLDKDILPASIFKTEAELMRNPK</sequence>
<dbReference type="PROSITE" id="PS50868">
    <property type="entry name" value="POST_SET"/>
    <property type="match status" value="1"/>
</dbReference>
<dbReference type="AlphaFoldDB" id="A2EBF3"/>
<evidence type="ECO:0000256" key="7">
    <source>
        <dbReference type="ARBA" id="ARBA00023242"/>
    </source>
</evidence>
<dbReference type="EC" id="2.1.1.354" evidence="2"/>
<dbReference type="GO" id="GO:0005634">
    <property type="term" value="C:nucleus"/>
    <property type="evidence" value="ECO:0007669"/>
    <property type="project" value="UniProtKB-SubCell"/>
</dbReference>
<reference evidence="14" key="1">
    <citation type="submission" date="2006-10" db="EMBL/GenBank/DDBJ databases">
        <authorList>
            <person name="Amadeo P."/>
            <person name="Zhao Q."/>
            <person name="Wortman J."/>
            <person name="Fraser-Liggett C."/>
            <person name="Carlton J."/>
        </authorList>
    </citation>
    <scope>NUCLEOTIDE SEQUENCE</scope>
    <source>
        <strain evidence="14">G3</strain>
    </source>
</reference>
<gene>
    <name evidence="14" type="ORF">TVAG_127920</name>
</gene>
<dbReference type="SMART" id="SM00508">
    <property type="entry name" value="PostSET"/>
    <property type="match status" value="1"/>
</dbReference>
<evidence type="ECO:0000256" key="3">
    <source>
        <dbReference type="ARBA" id="ARBA00022603"/>
    </source>
</evidence>
<comment type="subcellular location">
    <subcellularLocation>
        <location evidence="1">Nucleus</location>
    </subcellularLocation>
</comment>
<evidence type="ECO:0000313" key="14">
    <source>
        <dbReference type="EMBL" id="EAY09983.1"/>
    </source>
</evidence>
<comment type="catalytic activity">
    <reaction evidence="10">
        <text>N(6),N(6)-dimethyl-L-lysyl(4)-[histone H3] + S-adenosyl-L-methionine = N(6),N(6),N(6)-trimethyl-L-lysyl(4)-[histone H3] + S-adenosyl-L-homocysteine + H(+)</text>
        <dbReference type="Rhea" id="RHEA:60272"/>
        <dbReference type="Rhea" id="RHEA-COMP:15537"/>
        <dbReference type="Rhea" id="RHEA-COMP:15540"/>
        <dbReference type="ChEBI" id="CHEBI:15378"/>
        <dbReference type="ChEBI" id="CHEBI:57856"/>
        <dbReference type="ChEBI" id="CHEBI:59789"/>
        <dbReference type="ChEBI" id="CHEBI:61961"/>
        <dbReference type="ChEBI" id="CHEBI:61976"/>
    </reaction>
</comment>
<dbReference type="PANTHER" id="PTHR45814:SF2">
    <property type="entry name" value="HISTONE-LYSINE N-METHYLTRANSFERASE SETD1"/>
    <property type="match status" value="1"/>
</dbReference>
<organism evidence="14 15">
    <name type="scientific">Trichomonas vaginalis (strain ATCC PRA-98 / G3)</name>
    <dbReference type="NCBI Taxonomy" id="412133"/>
    <lineage>
        <taxon>Eukaryota</taxon>
        <taxon>Metamonada</taxon>
        <taxon>Parabasalia</taxon>
        <taxon>Trichomonadida</taxon>
        <taxon>Trichomonadidae</taxon>
        <taxon>Trichomonas</taxon>
    </lineage>
</organism>
<comment type="catalytic activity">
    <reaction evidence="8">
        <text>L-lysyl(4)-[histone H3] + 3 S-adenosyl-L-methionine = N(6),N(6),N(6)-trimethyl-L-lysyl(4)-[histone H3] + 3 S-adenosyl-L-homocysteine + 3 H(+)</text>
        <dbReference type="Rhea" id="RHEA:60260"/>
        <dbReference type="Rhea" id="RHEA-COMP:15537"/>
        <dbReference type="Rhea" id="RHEA-COMP:15547"/>
        <dbReference type="ChEBI" id="CHEBI:15378"/>
        <dbReference type="ChEBI" id="CHEBI:29969"/>
        <dbReference type="ChEBI" id="CHEBI:57856"/>
        <dbReference type="ChEBI" id="CHEBI:59789"/>
        <dbReference type="ChEBI" id="CHEBI:61961"/>
        <dbReference type="EC" id="2.1.1.354"/>
    </reaction>
</comment>
<dbReference type="SMR" id="A2EBF3"/>
<keyword evidence="5" id="KW-0949">S-adenosyl-L-methionine</keyword>
<keyword evidence="6" id="KW-0156">Chromatin regulator</keyword>
<proteinExistence type="predicted"/>
<dbReference type="GO" id="GO:0140999">
    <property type="term" value="F:histone H3K4 trimethyltransferase activity"/>
    <property type="evidence" value="ECO:0007669"/>
    <property type="project" value="UniProtKB-EC"/>
</dbReference>
<keyword evidence="3" id="KW-0489">Methyltransferase</keyword>
<dbReference type="VEuPathDB" id="TrichDB:TVAG_127920"/>
<dbReference type="OrthoDB" id="308383at2759"/>
<evidence type="ECO:0000256" key="5">
    <source>
        <dbReference type="ARBA" id="ARBA00022691"/>
    </source>
</evidence>
<dbReference type="PANTHER" id="PTHR45814">
    <property type="entry name" value="HISTONE-LYSINE N-METHYLTRANSFERASE SETD1"/>
    <property type="match status" value="1"/>
</dbReference>
<dbReference type="Pfam" id="PF00856">
    <property type="entry name" value="SET"/>
    <property type="match status" value="1"/>
</dbReference>
<dbReference type="GO" id="GO:0032259">
    <property type="term" value="P:methylation"/>
    <property type="evidence" value="ECO:0007669"/>
    <property type="project" value="UniProtKB-KW"/>
</dbReference>
<evidence type="ECO:0000256" key="4">
    <source>
        <dbReference type="ARBA" id="ARBA00022679"/>
    </source>
</evidence>
<evidence type="ECO:0000259" key="13">
    <source>
        <dbReference type="PROSITE" id="PS50868"/>
    </source>
</evidence>
<dbReference type="eggNOG" id="KOG1080">
    <property type="taxonomic scope" value="Eukaryota"/>
</dbReference>
<evidence type="ECO:0000256" key="11">
    <source>
        <dbReference type="SAM" id="MobiDB-lite"/>
    </source>
</evidence>
<evidence type="ECO:0000256" key="9">
    <source>
        <dbReference type="ARBA" id="ARBA00047583"/>
    </source>
</evidence>
<keyword evidence="7" id="KW-0539">Nucleus</keyword>
<protein>
    <recommendedName>
        <fullName evidence="2">[histone H3]-lysine(4) N-trimethyltransferase</fullName>
        <ecNumber evidence="2">2.1.1.354</ecNumber>
    </recommendedName>
</protein>
<feature type="compositionally biased region" description="Polar residues" evidence="11">
    <location>
        <begin position="22"/>
        <end position="47"/>
    </location>
</feature>
<feature type="domain" description="SET" evidence="12">
    <location>
        <begin position="164"/>
        <end position="282"/>
    </location>
</feature>
<comment type="catalytic activity">
    <reaction evidence="9">
        <text>N(6)-methyl-L-lysyl(4)-[histone H3] + S-adenosyl-L-methionine = N(6),N(6)-dimethyl-L-lysyl(4)-[histone H3] + S-adenosyl-L-homocysteine + H(+)</text>
        <dbReference type="Rhea" id="RHEA:60268"/>
        <dbReference type="Rhea" id="RHEA-COMP:15540"/>
        <dbReference type="Rhea" id="RHEA-COMP:15543"/>
        <dbReference type="ChEBI" id="CHEBI:15378"/>
        <dbReference type="ChEBI" id="CHEBI:57856"/>
        <dbReference type="ChEBI" id="CHEBI:59789"/>
        <dbReference type="ChEBI" id="CHEBI:61929"/>
        <dbReference type="ChEBI" id="CHEBI:61976"/>
    </reaction>
</comment>
<dbReference type="VEuPathDB" id="TrichDB:TVAGG3_0406630"/>